<dbReference type="InterPro" id="IPR018253">
    <property type="entry name" value="DnaJ_domain_CS"/>
</dbReference>
<proteinExistence type="predicted"/>
<feature type="compositionally biased region" description="Basic residues" evidence="1">
    <location>
        <begin position="670"/>
        <end position="693"/>
    </location>
</feature>
<dbReference type="PROSITE" id="PS50076">
    <property type="entry name" value="DNAJ_2"/>
    <property type="match status" value="1"/>
</dbReference>
<protein>
    <recommendedName>
        <fullName evidence="2">J domain-containing protein</fullName>
    </recommendedName>
</protein>
<feature type="compositionally biased region" description="Basic and acidic residues" evidence="1">
    <location>
        <begin position="797"/>
        <end position="813"/>
    </location>
</feature>
<evidence type="ECO:0000256" key="1">
    <source>
        <dbReference type="SAM" id="MobiDB-lite"/>
    </source>
</evidence>
<reference evidence="3" key="1">
    <citation type="submission" date="2024-02" db="EMBL/GenBank/DDBJ databases">
        <authorList>
            <consortium name="ELIXIR-Norway"/>
            <consortium name="Elixir Norway"/>
        </authorList>
    </citation>
    <scope>NUCLEOTIDE SEQUENCE</scope>
</reference>
<feature type="region of interest" description="Disordered" evidence="1">
    <location>
        <begin position="613"/>
        <end position="906"/>
    </location>
</feature>
<dbReference type="PANTHER" id="PTHR45181:SF4">
    <property type="entry name" value="HEAT SHOCK PROTEIN DNAJ WITH TETRATRICOPEPTIDE REPEAT-CONTAINING PROTEIN"/>
    <property type="match status" value="1"/>
</dbReference>
<feature type="compositionally biased region" description="Polar residues" evidence="1">
    <location>
        <begin position="717"/>
        <end position="730"/>
    </location>
</feature>
<feature type="region of interest" description="Disordered" evidence="1">
    <location>
        <begin position="551"/>
        <end position="581"/>
    </location>
</feature>
<dbReference type="Gene3D" id="1.25.40.10">
    <property type="entry name" value="Tetratricopeptide repeat domain"/>
    <property type="match status" value="2"/>
</dbReference>
<feature type="region of interest" description="Disordered" evidence="1">
    <location>
        <begin position="387"/>
        <end position="424"/>
    </location>
</feature>
<keyword evidence="4" id="KW-1185">Reference proteome</keyword>
<dbReference type="InterPro" id="IPR019734">
    <property type="entry name" value="TPR_rpt"/>
</dbReference>
<dbReference type="SMART" id="SM00028">
    <property type="entry name" value="TPR"/>
    <property type="match status" value="7"/>
</dbReference>
<feature type="compositionally biased region" description="Gly residues" evidence="1">
    <location>
        <begin position="1"/>
        <end position="11"/>
    </location>
</feature>
<name>A0ABP0XMS3_9BRYO</name>
<evidence type="ECO:0000313" key="3">
    <source>
        <dbReference type="EMBL" id="CAK9278847.1"/>
    </source>
</evidence>
<evidence type="ECO:0000313" key="4">
    <source>
        <dbReference type="Proteomes" id="UP001497444"/>
    </source>
</evidence>
<dbReference type="InterPro" id="IPR011990">
    <property type="entry name" value="TPR-like_helical_dom_sf"/>
</dbReference>
<organism evidence="3 4">
    <name type="scientific">Sphagnum jensenii</name>
    <dbReference type="NCBI Taxonomy" id="128206"/>
    <lineage>
        <taxon>Eukaryota</taxon>
        <taxon>Viridiplantae</taxon>
        <taxon>Streptophyta</taxon>
        <taxon>Embryophyta</taxon>
        <taxon>Bryophyta</taxon>
        <taxon>Sphagnophytina</taxon>
        <taxon>Sphagnopsida</taxon>
        <taxon>Sphagnales</taxon>
        <taxon>Sphagnaceae</taxon>
        <taxon>Sphagnum</taxon>
    </lineage>
</organism>
<feature type="compositionally biased region" description="Low complexity" evidence="1">
    <location>
        <begin position="1374"/>
        <end position="1390"/>
    </location>
</feature>
<dbReference type="CDD" id="cd06257">
    <property type="entry name" value="DnaJ"/>
    <property type="match status" value="1"/>
</dbReference>
<feature type="compositionally biased region" description="Polar residues" evidence="1">
    <location>
        <begin position="889"/>
        <end position="898"/>
    </location>
</feature>
<dbReference type="Proteomes" id="UP001497444">
    <property type="component" value="Chromosome 9"/>
</dbReference>
<dbReference type="InterPro" id="IPR001623">
    <property type="entry name" value="DnaJ_domain"/>
</dbReference>
<sequence length="1625" mass="174340">MGIPSGGGGVKAGATTRLDTKVGGKIWPDGNPQMATFELGAKPGGGDVAGSGSARAQSTPEFRFRATNQASGRGRGSRQVPLSELLAFSRAKGGAKVRHDCAPSTPPPPPLPPAESESARSSFPTFTAQKPLPVPPEEQRSLRSSFPTSTVSPASPLLPEEHQPLHATFPTFTTPPPPPVAPEEQQSVRSSFATFAAAAAAGPPPPVTLAEQESLRSSFSTFTIGSNGSIPASTFPAGSTPVVGIGSQSRPPTDSNSAAAYSAFRTGLGFRPVTPAAPQFVFSATKGAKQTNIVSDAEQKIDSSIGPKLRDLHIDKDRVELQTALHGVLPKLKTLEINQGMAELKPVLPKLEKLHINEDRVDLPSGFNASSGRFPFVFGLASSSSSSAAATSVGRPGVPMAMGRSTSSPPPATPAEPTTGRPEVLPTVTERQPYMPATAAPTFPTMARPVLPPEGMEKQASWMTNTTIAKPAMPTMVGPGAGTEGQVSMSQTVTQALPINVPLGSAQTGLESQVSAAAPATATAAAPTVVRSGVPLTGMEGQASMQATAGLAFPTTDGPGVLPKPQGSVTSAPPTEGLAGMEGQTLRTPAMSSSNQSYFFRFFANEPEDKTPVFRQGFVGGTAPQTVPTTVRSTCTDGKTSKSPPVSYPNPSPSFTFSANGTEGRTTVLKSRKDKVQHRPLRPGHRPPLKAKKSSTAEKLASTPSPDKGEVPMDYSPQDTSQAATSSSHSDLPVSGEKEENSTTLNEDDEDSRTVNRKGPLEDFPMSLEKLRAAAGELNLGGRPDAVPEPLSSSFAKQKEHNSWQDCDKHTDELATTSGTPLGDSYSQDIKGKEQEEQETEWADDPVGANELSEEDKRNPQGSSSTSFSSSPRVESDGNAFEGPFAFSASPTGGSSSLPRRRARKVHRERIAGRFVQTSTAKFAVPSVQSVPEASNFARFSGNRYDPLSGALPIGDFGQLGFGEGMNTSRGVGAVDAEQLCERWRLRGNQAYAKGDFVKAEEFYSLGAGSVSPHETSKSAVRASMLCYSNRAATRMVVGRMREALADCMHAMAVDPHFFRVHLRAANCHLALGETEAAAAAFRECMRQAKESNPLDVKILTDAAEGLKKAQQVEEYTKQVLKLLQNNTTSDTNAALRLLSEALLSSPQSEWLLELKAYALISVQRYNEAEQLCEQTLLLAECNHASVEEKGVPAKMIGPLGWRRRLTAKARFHLGKLEESLEILLQLQEGPAPVVCNEPQIPGALSAEMVVPSIAVIRDLLRHKAEGNRAFQAGKHAEALEHYTAALARNGESRPFCAVCLCNRAAASQALGHIADAIADCSRAIALDPQYAKAISRRAALYEKVRDYGQSCHDVRRLINLYDKQVQITQKTNSQQGKSSPSPSTGPGFSIEEVQQAKERLTKAEEEMKKGNPLDHYSILGLEMGCSANEVKKAYRKAALRHHPDKAGQFLQRSVDGAEDTGLWKDATDDQLRRDGERLIDEVRRDAEQLFKLIGESYAVLSDPSKRQRYDTEEELRKLRTRTSDLVRNVFGNERKHSRTDDGTSVGQSKGSWGSSSPGESGNQSRAGRQRERWDGYSYQYQRWHPGPDAAQPDVYARRGRPMGSYSGSSSRHSSRWEDYQWDNV</sequence>
<feature type="compositionally biased region" description="Basic and acidic residues" evidence="1">
    <location>
        <begin position="1533"/>
        <end position="1542"/>
    </location>
</feature>
<feature type="compositionally biased region" description="Polar residues" evidence="1">
    <location>
        <begin position="655"/>
        <end position="669"/>
    </location>
</feature>
<feature type="region of interest" description="Disordered" evidence="1">
    <location>
        <begin position="1370"/>
        <end position="1390"/>
    </location>
</feature>
<dbReference type="SMART" id="SM00271">
    <property type="entry name" value="DnaJ"/>
    <property type="match status" value="1"/>
</dbReference>
<gene>
    <name evidence="3" type="ORF">CSSPJE1EN1_LOCUS24325</name>
</gene>
<dbReference type="Pfam" id="PF00226">
    <property type="entry name" value="DnaJ"/>
    <property type="match status" value="1"/>
</dbReference>
<dbReference type="PRINTS" id="PR00625">
    <property type="entry name" value="JDOMAIN"/>
</dbReference>
<dbReference type="SUPFAM" id="SSF46565">
    <property type="entry name" value="Chaperone J-domain"/>
    <property type="match status" value="1"/>
</dbReference>
<dbReference type="Gene3D" id="1.10.287.110">
    <property type="entry name" value="DnaJ domain"/>
    <property type="match status" value="1"/>
</dbReference>
<feature type="compositionally biased region" description="Low complexity" evidence="1">
    <location>
        <begin position="1602"/>
        <end position="1612"/>
    </location>
</feature>
<feature type="compositionally biased region" description="Polar residues" evidence="1">
    <location>
        <begin position="623"/>
        <end position="638"/>
    </location>
</feature>
<dbReference type="EMBL" id="OZ020104">
    <property type="protein sequence ID" value="CAK9278847.1"/>
    <property type="molecule type" value="Genomic_DNA"/>
</dbReference>
<dbReference type="PANTHER" id="PTHR45181">
    <property type="entry name" value="HEAT SHOCK PROTEIN DNAJ WITH TETRATRICOPEPTIDE REPEAT-CONTAINING PROTEIN"/>
    <property type="match status" value="1"/>
</dbReference>
<feature type="compositionally biased region" description="Polar residues" evidence="1">
    <location>
        <begin position="142"/>
        <end position="153"/>
    </location>
</feature>
<feature type="compositionally biased region" description="Pro residues" evidence="1">
    <location>
        <begin position="104"/>
        <end position="113"/>
    </location>
</feature>
<dbReference type="PROSITE" id="PS00636">
    <property type="entry name" value="DNAJ_1"/>
    <property type="match status" value="1"/>
</dbReference>
<feature type="domain" description="J" evidence="2">
    <location>
        <begin position="1415"/>
        <end position="1514"/>
    </location>
</feature>
<dbReference type="InterPro" id="IPR036869">
    <property type="entry name" value="J_dom_sf"/>
</dbReference>
<evidence type="ECO:0000259" key="2">
    <source>
        <dbReference type="PROSITE" id="PS50076"/>
    </source>
</evidence>
<dbReference type="SUPFAM" id="SSF48452">
    <property type="entry name" value="TPR-like"/>
    <property type="match status" value="2"/>
</dbReference>
<feature type="region of interest" description="Disordered" evidence="1">
    <location>
        <begin position="1"/>
        <end position="61"/>
    </location>
</feature>
<feature type="compositionally biased region" description="Polar residues" evidence="1">
    <location>
        <begin position="814"/>
        <end position="828"/>
    </location>
</feature>
<feature type="region of interest" description="Disordered" evidence="1">
    <location>
        <begin position="1527"/>
        <end position="1625"/>
    </location>
</feature>
<feature type="compositionally biased region" description="Low complexity" evidence="1">
    <location>
        <begin position="1545"/>
        <end position="1562"/>
    </location>
</feature>
<feature type="compositionally biased region" description="Low complexity" evidence="1">
    <location>
        <begin position="114"/>
        <end position="124"/>
    </location>
</feature>
<accession>A0ABP0XMS3</accession>
<feature type="region of interest" description="Disordered" evidence="1">
    <location>
        <begin position="94"/>
        <end position="155"/>
    </location>
</feature>